<dbReference type="Proteomes" id="UP000221469">
    <property type="component" value="Segment"/>
</dbReference>
<reference evidence="1 2" key="1">
    <citation type="submission" date="2015-08" db="EMBL/GenBank/DDBJ databases">
        <authorList>
            <person name="Barekzi N."/>
            <person name="Doss J.H."/>
            <person name="Bluford J."/>
            <person name="Fizer S."/>
            <person name="Garofalo A.E."/>
            <person name="Gasalao M.B."/>
            <person name="Griffin J."/>
            <person name="Henderson C.M."/>
            <person name="Hyre A.N."/>
            <person name="Irons L.B."/>
            <person name="Jafree E."/>
            <person name="Kanda K."/>
            <person name="Matthews D."/>
            <person name="Mclaren B."/>
            <person name="Moriarty A."/>
            <person name="Northam N."/>
            <person name="Ryan M."/>
            <person name="Smith D.E."/>
            <person name="Vanselow D."/>
            <person name="Welch J."/>
            <person name="Gauthier D."/>
            <person name="Anders K.R."/>
            <person name="Bradley K.W."/>
            <person name="Asai D.J."/>
            <person name="Bowman C.A."/>
            <person name="Russell D.A."/>
            <person name="Pope W.H."/>
            <person name="Jacobs-Sera D."/>
            <person name="Hendrix R.W."/>
            <person name="Hatfull G.F."/>
        </authorList>
    </citation>
    <scope>NUCLEOTIDE SEQUENCE [LARGE SCALE GENOMIC DNA]</scope>
</reference>
<dbReference type="EMBL" id="KT591491">
    <property type="protein sequence ID" value="ALF00607.1"/>
    <property type="molecule type" value="Genomic_DNA"/>
</dbReference>
<evidence type="ECO:0000313" key="2">
    <source>
        <dbReference type="Proteomes" id="UP000221469"/>
    </source>
</evidence>
<name>A0A0M4RQX9_9CAUD</name>
<proteinExistence type="predicted"/>
<sequence length="86" mass="9455">MSLNTSVFDDVHISLAQGEQVGTLDWTFRNVPANLNPQFFEFIGSDDGAKILANVAALFLFEQGVLSADDYMAVVQDVPARDMETE</sequence>
<protein>
    <submittedName>
        <fullName evidence="1">Uncharacterized protein</fullName>
    </submittedName>
</protein>
<gene>
    <name evidence="1" type="ORF">SEA_BRICOLE_79</name>
</gene>
<evidence type="ECO:0000313" key="1">
    <source>
        <dbReference type="EMBL" id="ALF00607.1"/>
    </source>
</evidence>
<organism evidence="1 2">
    <name type="scientific">Mycobacterium phage Bricole</name>
    <dbReference type="NCBI Taxonomy" id="1718601"/>
    <lineage>
        <taxon>Viruses</taxon>
        <taxon>Duplodnaviria</taxon>
        <taxon>Heunggongvirae</taxon>
        <taxon>Uroviricota</taxon>
        <taxon>Caudoviricetes</taxon>
        <taxon>Vilmaviridae</taxon>
        <taxon>Mclasvirinae</taxon>
        <taxon>Bongovirus</taxon>
        <taxon>Bongovirus bongo</taxon>
    </lineage>
</organism>
<accession>A0A0M4RQX9</accession>